<dbReference type="Proteomes" id="UP001446871">
    <property type="component" value="Unassembled WGS sequence"/>
</dbReference>
<evidence type="ECO:0000313" key="1">
    <source>
        <dbReference type="EMBL" id="KAK8078109.1"/>
    </source>
</evidence>
<reference evidence="1 2" key="1">
    <citation type="submission" date="2023-01" db="EMBL/GenBank/DDBJ databases">
        <title>Analysis of 21 Apiospora genomes using comparative genomics revels a genus with tremendous synthesis potential of carbohydrate active enzymes and secondary metabolites.</title>
        <authorList>
            <person name="Sorensen T."/>
        </authorList>
    </citation>
    <scope>NUCLEOTIDE SEQUENCE [LARGE SCALE GENOMIC DNA]</scope>
    <source>
        <strain evidence="1 2">CBS 83171</strain>
    </source>
</reference>
<evidence type="ECO:0008006" key="3">
    <source>
        <dbReference type="Google" id="ProtNLM"/>
    </source>
</evidence>
<keyword evidence="2" id="KW-1185">Reference proteome</keyword>
<evidence type="ECO:0000313" key="2">
    <source>
        <dbReference type="Proteomes" id="UP001446871"/>
    </source>
</evidence>
<gene>
    <name evidence="1" type="ORF">PG996_004279</name>
</gene>
<comment type="caution">
    <text evidence="1">The sequence shown here is derived from an EMBL/GenBank/DDBJ whole genome shotgun (WGS) entry which is preliminary data.</text>
</comment>
<accession>A0ABR1W7E2</accession>
<dbReference type="EMBL" id="JAQQWM010000002">
    <property type="protein sequence ID" value="KAK8078109.1"/>
    <property type="molecule type" value="Genomic_DNA"/>
</dbReference>
<sequence>MVVVVAPVNFETDIAYLKDPERVVSDEVVADASLRAPHKKLIYDMRPTRDAFNLDVHGDGASVAAYGYGHSGGRWVPMRLAMRRGFIVMD</sequence>
<organism evidence="1 2">
    <name type="scientific">Apiospora saccharicola</name>
    <dbReference type="NCBI Taxonomy" id="335842"/>
    <lineage>
        <taxon>Eukaryota</taxon>
        <taxon>Fungi</taxon>
        <taxon>Dikarya</taxon>
        <taxon>Ascomycota</taxon>
        <taxon>Pezizomycotina</taxon>
        <taxon>Sordariomycetes</taxon>
        <taxon>Xylariomycetidae</taxon>
        <taxon>Amphisphaeriales</taxon>
        <taxon>Apiosporaceae</taxon>
        <taxon>Apiospora</taxon>
    </lineage>
</organism>
<proteinExistence type="predicted"/>
<name>A0ABR1W7E2_9PEZI</name>
<protein>
    <recommendedName>
        <fullName evidence="3">Rhodanese domain-containing protein</fullName>
    </recommendedName>
</protein>